<dbReference type="Pfam" id="PF02671">
    <property type="entry name" value="PAH"/>
    <property type="match status" value="3"/>
</dbReference>
<dbReference type="InterPro" id="IPR013194">
    <property type="entry name" value="HDAC_interact_dom"/>
</dbReference>
<feature type="compositionally biased region" description="Low complexity" evidence="8">
    <location>
        <begin position="235"/>
        <end position="251"/>
    </location>
</feature>
<evidence type="ECO:0000256" key="6">
    <source>
        <dbReference type="ARBA" id="ARBA00023242"/>
    </source>
</evidence>
<feature type="compositionally biased region" description="Low complexity" evidence="8">
    <location>
        <begin position="1603"/>
        <end position="1617"/>
    </location>
</feature>
<feature type="region of interest" description="Disordered" evidence="8">
    <location>
        <begin position="1140"/>
        <end position="1195"/>
    </location>
</feature>
<feature type="compositionally biased region" description="Low complexity" evidence="8">
    <location>
        <begin position="359"/>
        <end position="377"/>
    </location>
</feature>
<feature type="compositionally biased region" description="Low complexity" evidence="8">
    <location>
        <begin position="166"/>
        <end position="199"/>
    </location>
</feature>
<feature type="region of interest" description="Disordered" evidence="8">
    <location>
        <begin position="533"/>
        <end position="697"/>
    </location>
</feature>
<gene>
    <name evidence="10" type="primary">SIN3_1</name>
    <name evidence="10" type="ORF">C6P46_000011</name>
</gene>
<feature type="compositionally biased region" description="Low complexity" evidence="8">
    <location>
        <begin position="583"/>
        <end position="601"/>
    </location>
</feature>
<evidence type="ECO:0000259" key="9">
    <source>
        <dbReference type="SMART" id="SM00761"/>
    </source>
</evidence>
<feature type="compositionally biased region" description="Low complexity" evidence="8">
    <location>
        <begin position="1"/>
        <end position="33"/>
    </location>
</feature>
<sequence>MQSQPGSVPGGPVAAGHLPSPSTAQQQQQQQPQQQPPPQRPQSSHQPAQNSAQARPPQQQPQQPPAQQQQPTQAPLNVRDALHYLDRVKQQFANDYDVYDQFLTIMKDFKTQTIDTPGVIDRVSSLFRDHPSLIQGFNTFLPPGYRIECHVANTNGSVSGSGGAAGKTNTITVTTPMGVTTRTQNVSTAGTRAAAAQQQQPPPPPPPSSSRPPASAQPGPVSALSRPPGPTPSVSAPLLGAASTTATSGTSHLPGSRLPPLPSQQQQQQQAPPTSTAPATAPPTRAISPPAPIPPFGGARTAPWAQQLQQQQQRAAAAAAAGSSASQSPAAAAAAASSRPGQADTKPPLSAAGSGGGSPSPYTQQSQQPQSASSTAQRVGEKIWPTAARRGAPSFPSSSAAAAPAATTTPSAPVQPHSPAVPTSAANASTPVSARESTPIVSTPAQAAQQQQQPPQPQMMEFNHAITYVNKIKNRFAKDPETYKTFLEILQTYQKDQRPIQEVYTQVTALFKDAPDLLDEFKAFLPDTSGQADAAAAASGGPGAMTPGGGAAAAGKKKELGATRSASQIPTGPSAPGGKTTLAQQQQQQAANVGAGAASAAGEKKKRAAPGTSDKAKAKRAKMQHLQTGSGVDGSSSQQQQRAQSQQQQQQHATEQFVQQQQQLTPVSPYGPSPLVGGMGPQQHAHAHPYAAAPPGFPGAPRLQSAYDSYLSQHHNPTLVQPDEFSFFDRVKKHLDDREAYTEFLKLLNLFTQEIIDLKTLVSKALLFFGNDEVLVAQFKELVGWDPVTDGRAQGEEWIIDNESFLDRPRVELHLLKSFGPSYRKLPDSEIDLACSGRGPLEWSVLNDEWVAFATWASEGSGAHRKNPYEEALYNSEQERHWYSFHITSMARTIAYLEPIAARLALMSSEERAAFKLGGGGPNGQEGLPNGGLGGTAPSVYERIIRKIYGKDHGWEILQALEDNPGVAVPIVLARLKQKDDEWKRAEREWNKVWREVDAKNYYRALDHQAIPFKALDKKTTTTSKSLTGEIETLRAKKQIKRFDIPGVDISRHASQASGAITYPTDSISPSLPPPLRPLHQFELHMTDRSVLFDVLKLTVSYLDRDQSNYSAPERARVENFLRLFVPLLWGVPQEEMEANLGPSQHSDQLEADEEAETDADAATETDSAAGDAGEGSEDGASSSTSQRKPVGKRGAADLRKRLLVHAAATVGRAGNLPGMNGKPGSRAASPSDEGSELGKLADALWIRLTETAADGQPVEPPSPDLVIEPRRYNFFANSTFYCLVRIVHTLYHRLLAFKQLAAQLAAKQNHHRLNPLGVELGLSAPVPTVDGEGNAAEHYYEHLLDLSEKLFDNDIDASTFEEQLRYMVGIRAYPLFTIDKLIGTAIKHIHTINSDGRCQDIFTLLEKDRARDSTTPRQQIAYRMEVEQVLNQDENLYRLEWIPSANAMTIQLLGKEDLTLDDAFGSETKLHQSWLASYVLVSPSEGIGAPVKAPLLKRNRNVSATEEPPAFEIVPGLEAKVGEKGYQLRFVAGTEDCLYRRITSATSSEEAETSASVNQRRQERFAQWLHLQLNPEEEEELAAAEVAAQEGMADEEEEKAADAQPDAPAAADEAPPTVGAEVQEGADAVVGDDVAMQED</sequence>
<dbReference type="Pfam" id="PF16879">
    <property type="entry name" value="Sin3a_C"/>
    <property type="match status" value="1"/>
</dbReference>
<evidence type="ECO:0000313" key="10">
    <source>
        <dbReference type="EMBL" id="KAG0667480.1"/>
    </source>
</evidence>
<feature type="compositionally biased region" description="Low complexity" evidence="8">
    <location>
        <begin position="629"/>
        <end position="663"/>
    </location>
</feature>
<dbReference type="InterPro" id="IPR031693">
    <property type="entry name" value="Sin3_C"/>
</dbReference>
<keyword evidence="5" id="KW-0804">Transcription</keyword>
<feature type="region of interest" description="Disordered" evidence="8">
    <location>
        <begin position="157"/>
        <end position="458"/>
    </location>
</feature>
<feature type="compositionally biased region" description="Acidic residues" evidence="8">
    <location>
        <begin position="1150"/>
        <end position="1164"/>
    </location>
</feature>
<feature type="compositionally biased region" description="Low complexity" evidence="8">
    <location>
        <begin position="681"/>
        <end position="694"/>
    </location>
</feature>
<dbReference type="Gene3D" id="1.20.1160.11">
    <property type="entry name" value="Paired amphipathic helix"/>
    <property type="match status" value="3"/>
</dbReference>
<evidence type="ECO:0000256" key="4">
    <source>
        <dbReference type="ARBA" id="ARBA00023015"/>
    </source>
</evidence>
<feature type="region of interest" description="Disordered" evidence="8">
    <location>
        <begin position="1213"/>
        <end position="1236"/>
    </location>
</feature>
<comment type="caution">
    <text evidence="10">The sequence shown here is derived from an EMBL/GenBank/DDBJ whole genome shotgun (WGS) entry which is preliminary data.</text>
</comment>
<feature type="compositionally biased region" description="Low complexity" evidence="8">
    <location>
        <begin position="305"/>
        <end position="343"/>
    </location>
</feature>
<evidence type="ECO:0000256" key="1">
    <source>
        <dbReference type="ARBA" id="ARBA00004123"/>
    </source>
</evidence>
<organism evidence="10 11">
    <name type="scientific">Rhodotorula mucilaginosa</name>
    <name type="common">Yeast</name>
    <name type="synonym">Rhodotorula rubra</name>
    <dbReference type="NCBI Taxonomy" id="5537"/>
    <lineage>
        <taxon>Eukaryota</taxon>
        <taxon>Fungi</taxon>
        <taxon>Dikarya</taxon>
        <taxon>Basidiomycota</taxon>
        <taxon>Pucciniomycotina</taxon>
        <taxon>Microbotryomycetes</taxon>
        <taxon>Sporidiobolales</taxon>
        <taxon>Sporidiobolaceae</taxon>
        <taxon>Rhodotorula</taxon>
    </lineage>
</organism>
<dbReference type="SMART" id="SM00761">
    <property type="entry name" value="HDAC_interact"/>
    <property type="match status" value="1"/>
</dbReference>
<dbReference type="OrthoDB" id="10265969at2759"/>
<dbReference type="EMBL" id="PUHQ01000001">
    <property type="protein sequence ID" value="KAG0667480.1"/>
    <property type="molecule type" value="Genomic_DNA"/>
</dbReference>
<protein>
    <submittedName>
        <fullName evidence="10">Transcriptional regulatory protein sin3</fullName>
    </submittedName>
</protein>
<dbReference type="FunFam" id="1.20.1160.11:FF:000003">
    <property type="entry name" value="Paired amphipathic helix SIN3-like protein"/>
    <property type="match status" value="1"/>
</dbReference>
<dbReference type="PANTHER" id="PTHR12346">
    <property type="entry name" value="SIN3B-RELATED"/>
    <property type="match status" value="1"/>
</dbReference>
<reference evidence="10 11" key="1">
    <citation type="submission" date="2020-11" db="EMBL/GenBank/DDBJ databases">
        <title>Kefir isolates.</title>
        <authorList>
            <person name="Marcisauskas S."/>
            <person name="Kim Y."/>
            <person name="Blasche S."/>
        </authorList>
    </citation>
    <scope>NUCLEOTIDE SEQUENCE [LARGE SCALE GENOMIC DNA]</scope>
    <source>
        <strain evidence="10 11">KR</strain>
    </source>
</reference>
<keyword evidence="6 7" id="KW-0539">Nucleus</keyword>
<dbReference type="GO" id="GO:0000122">
    <property type="term" value="P:negative regulation of transcription by RNA polymerase II"/>
    <property type="evidence" value="ECO:0007669"/>
    <property type="project" value="TreeGrafter"/>
</dbReference>
<evidence type="ECO:0000256" key="5">
    <source>
        <dbReference type="ARBA" id="ARBA00023163"/>
    </source>
</evidence>
<dbReference type="GO" id="GO:0033698">
    <property type="term" value="C:Rpd3L complex"/>
    <property type="evidence" value="ECO:0007669"/>
    <property type="project" value="UniProtKB-ARBA"/>
</dbReference>
<feature type="compositionally biased region" description="Pro residues" evidence="8">
    <location>
        <begin position="200"/>
        <end position="210"/>
    </location>
</feature>
<evidence type="ECO:0000256" key="7">
    <source>
        <dbReference type="PROSITE-ProRule" id="PRU00810"/>
    </source>
</evidence>
<feature type="domain" description="Histone deacetylase interacting" evidence="9">
    <location>
        <begin position="815"/>
        <end position="914"/>
    </location>
</feature>
<dbReference type="FunFam" id="1.20.1160.11:FF:000001">
    <property type="entry name" value="Paired amphipathic helix protein Sin3"/>
    <property type="match status" value="1"/>
</dbReference>
<dbReference type="InterPro" id="IPR036600">
    <property type="entry name" value="PAH_sf"/>
</dbReference>
<dbReference type="GO" id="GO:0010628">
    <property type="term" value="P:positive regulation of gene expression"/>
    <property type="evidence" value="ECO:0007669"/>
    <property type="project" value="UniProtKB-ARBA"/>
</dbReference>
<feature type="compositionally biased region" description="Gly residues" evidence="8">
    <location>
        <begin position="540"/>
        <end position="552"/>
    </location>
</feature>
<feature type="compositionally biased region" description="Low complexity" evidence="8">
    <location>
        <begin position="41"/>
        <end position="57"/>
    </location>
</feature>
<dbReference type="InterPro" id="IPR003822">
    <property type="entry name" value="PAH"/>
</dbReference>
<feature type="compositionally biased region" description="Polar residues" evidence="8">
    <location>
        <begin position="424"/>
        <end position="443"/>
    </location>
</feature>
<evidence type="ECO:0000256" key="3">
    <source>
        <dbReference type="ARBA" id="ARBA00022737"/>
    </source>
</evidence>
<dbReference type="FunFam" id="1.20.1160.11:FF:000002">
    <property type="entry name" value="Paired amphipathic helix protein SIN3"/>
    <property type="match status" value="1"/>
</dbReference>
<dbReference type="Pfam" id="PF08295">
    <property type="entry name" value="Sin3_corepress"/>
    <property type="match status" value="1"/>
</dbReference>
<dbReference type="SUPFAM" id="SSF47762">
    <property type="entry name" value="PAH2 domain"/>
    <property type="match status" value="3"/>
</dbReference>
<keyword evidence="2" id="KW-0678">Repressor</keyword>
<feature type="compositionally biased region" description="Low complexity" evidence="8">
    <location>
        <begin position="65"/>
        <end position="74"/>
    </location>
</feature>
<keyword evidence="3" id="KW-0677">Repeat</keyword>
<accession>A0A9P7BA63</accession>
<feature type="compositionally biased region" description="Low complexity" evidence="8">
    <location>
        <begin position="263"/>
        <end position="288"/>
    </location>
</feature>
<dbReference type="PROSITE" id="PS51477">
    <property type="entry name" value="PAH"/>
    <property type="match status" value="3"/>
</dbReference>
<evidence type="ECO:0000256" key="2">
    <source>
        <dbReference type="ARBA" id="ARBA00022491"/>
    </source>
</evidence>
<dbReference type="InterPro" id="IPR039774">
    <property type="entry name" value="Sin3-like"/>
</dbReference>
<feature type="compositionally biased region" description="Low complexity" evidence="8">
    <location>
        <begin position="444"/>
        <end position="453"/>
    </location>
</feature>
<feature type="compositionally biased region" description="Low complexity" evidence="8">
    <location>
        <begin position="211"/>
        <end position="220"/>
    </location>
</feature>
<comment type="subcellular location">
    <subcellularLocation>
        <location evidence="1 7">Nucleus</location>
    </subcellularLocation>
</comment>
<dbReference type="PANTHER" id="PTHR12346:SF0">
    <property type="entry name" value="SIN3A, ISOFORM G"/>
    <property type="match status" value="1"/>
</dbReference>
<keyword evidence="4" id="KW-0805">Transcription regulation</keyword>
<keyword evidence="11" id="KW-1185">Reference proteome</keyword>
<dbReference type="GO" id="GO:0003714">
    <property type="term" value="F:transcription corepressor activity"/>
    <property type="evidence" value="ECO:0007669"/>
    <property type="project" value="InterPro"/>
</dbReference>
<feature type="compositionally biased region" description="Low complexity" evidence="8">
    <location>
        <begin position="392"/>
        <end position="412"/>
    </location>
</feature>
<evidence type="ECO:0000256" key="8">
    <source>
        <dbReference type="SAM" id="MobiDB-lite"/>
    </source>
</evidence>
<feature type="region of interest" description="Disordered" evidence="8">
    <location>
        <begin position="1585"/>
        <end position="1640"/>
    </location>
</feature>
<evidence type="ECO:0000313" key="11">
    <source>
        <dbReference type="Proteomes" id="UP000777482"/>
    </source>
</evidence>
<dbReference type="Proteomes" id="UP000777482">
    <property type="component" value="Unassembled WGS sequence"/>
</dbReference>
<name>A0A9P7BA63_RHOMI</name>
<feature type="region of interest" description="Disordered" evidence="8">
    <location>
        <begin position="1"/>
        <end position="74"/>
    </location>
</feature>
<proteinExistence type="predicted"/>